<reference evidence="5 6" key="1">
    <citation type="submission" date="2019-09" db="EMBL/GenBank/DDBJ databases">
        <title>Draft genome of the ectomycorrhizal ascomycete Sphaerosporella brunnea.</title>
        <authorList>
            <consortium name="DOE Joint Genome Institute"/>
            <person name="Benucci G.M."/>
            <person name="Marozzi G."/>
            <person name="Antonielli L."/>
            <person name="Sanchez S."/>
            <person name="Marco P."/>
            <person name="Wang X."/>
            <person name="Falini L.B."/>
            <person name="Barry K."/>
            <person name="Haridas S."/>
            <person name="Lipzen A."/>
            <person name="Labutti K."/>
            <person name="Grigoriev I.V."/>
            <person name="Murat C."/>
            <person name="Martin F."/>
            <person name="Albertini E."/>
            <person name="Donnini D."/>
            <person name="Bonito G."/>
        </authorList>
    </citation>
    <scope>NUCLEOTIDE SEQUENCE [LARGE SCALE GENOMIC DNA]</scope>
    <source>
        <strain evidence="5 6">Sb_GMNB300</strain>
    </source>
</reference>
<comment type="caution">
    <text evidence="5">The sequence shown here is derived from an EMBL/GenBank/DDBJ whole genome shotgun (WGS) entry which is preliminary data.</text>
</comment>
<dbReference type="InterPro" id="IPR029058">
    <property type="entry name" value="AB_hydrolase_fold"/>
</dbReference>
<dbReference type="EC" id="3.5.1.9" evidence="3"/>
<sequence>MARSELDIETVKSVESYASEFPHELQTLDVYHITRAPSALWIIFLHGGAWRDPRVTSSVGKNLLAQVLNTSLPTPANAAAINYRLSPHPSFPELTQNTAKHPDHANDVLAGLDYLRVKYGMRQYVLIGHSAGATLAFQMLSLLQKRRTTGLALPKAIFGIEGIYDIASLVKEYPGYREFIEGAFGEEKDWPDALSLGGYTGLAVLAHSDEDQLLSWRQTEEMKGRCEDTLGVGGGLRVVKLAGQHDEVLETDRLVGMVERYLKDLK</sequence>
<accession>A0A5J5F0Y6</accession>
<dbReference type="FunCoup" id="A0A5J5F0Y6">
    <property type="interactions" value="132"/>
</dbReference>
<evidence type="ECO:0000256" key="2">
    <source>
        <dbReference type="ARBA" id="ARBA00023079"/>
    </source>
</evidence>
<dbReference type="HAMAP" id="MF_03014">
    <property type="entry name" value="KFase"/>
    <property type="match status" value="1"/>
</dbReference>
<dbReference type="InterPro" id="IPR050300">
    <property type="entry name" value="GDXG_lipolytic_enzyme"/>
</dbReference>
<organism evidence="5 6">
    <name type="scientific">Sphaerosporella brunnea</name>
    <dbReference type="NCBI Taxonomy" id="1250544"/>
    <lineage>
        <taxon>Eukaryota</taxon>
        <taxon>Fungi</taxon>
        <taxon>Dikarya</taxon>
        <taxon>Ascomycota</taxon>
        <taxon>Pezizomycotina</taxon>
        <taxon>Pezizomycetes</taxon>
        <taxon>Pezizales</taxon>
        <taxon>Pyronemataceae</taxon>
        <taxon>Sphaerosporella</taxon>
    </lineage>
</organism>
<feature type="active site" evidence="3">
    <location>
        <position position="245"/>
    </location>
</feature>
<proteinExistence type="inferred from homology"/>
<dbReference type="Proteomes" id="UP000326924">
    <property type="component" value="Unassembled WGS sequence"/>
</dbReference>
<dbReference type="GO" id="GO:0034354">
    <property type="term" value="P:'de novo' NAD+ biosynthetic process from L-tryptophan"/>
    <property type="evidence" value="ECO:0007669"/>
    <property type="project" value="UniProtKB-UniRule"/>
</dbReference>
<evidence type="ECO:0000256" key="3">
    <source>
        <dbReference type="HAMAP-Rule" id="MF_03014"/>
    </source>
</evidence>
<feature type="short sequence motif" description="HGGXW" evidence="3">
    <location>
        <begin position="46"/>
        <end position="50"/>
    </location>
</feature>
<dbReference type="Gene3D" id="3.40.50.1820">
    <property type="entry name" value="alpha/beta hydrolase"/>
    <property type="match status" value="1"/>
</dbReference>
<evidence type="ECO:0000259" key="4">
    <source>
        <dbReference type="Pfam" id="PF07859"/>
    </source>
</evidence>
<comment type="function">
    <text evidence="3">Catalyzes the hydrolysis of N-formyl-L-kynurenine to L-kynurenine, the second step in the kynurenine pathway of tryptophan degradation. Kynurenine may be further oxidized to nicotinic acid, NAD(H) and NADP(H). Required for elimination of toxic metabolites.</text>
</comment>
<evidence type="ECO:0000256" key="1">
    <source>
        <dbReference type="ARBA" id="ARBA00022801"/>
    </source>
</evidence>
<dbReference type="Pfam" id="PF07859">
    <property type="entry name" value="Abhydrolase_3"/>
    <property type="match status" value="1"/>
</dbReference>
<dbReference type="UniPathway" id="UPA00333">
    <property type="reaction ID" value="UER00454"/>
</dbReference>
<dbReference type="InParanoid" id="A0A5J5F0Y6"/>
<dbReference type="OrthoDB" id="420264at2759"/>
<comment type="domain">
    <text evidence="3">The main chain amide nitrogen atoms of the second glycine and its adjacent residue in the HGGXW motif define the oxyanion hole, and stabilize the oxyanion that forms during the nucleophilic attack by the catalytic serine during substrate cleavage.</text>
</comment>
<feature type="active site" evidence="3">
    <location>
        <position position="211"/>
    </location>
</feature>
<dbReference type="PANTHER" id="PTHR48081:SF33">
    <property type="entry name" value="KYNURENINE FORMAMIDASE"/>
    <property type="match status" value="1"/>
</dbReference>
<gene>
    <name evidence="5" type="ORF">FN846DRAFT_776504</name>
</gene>
<dbReference type="AlphaFoldDB" id="A0A5J5F0Y6"/>
<feature type="active site" description="Nucleophile" evidence="3">
    <location>
        <position position="130"/>
    </location>
</feature>
<name>A0A5J5F0Y6_9PEZI</name>
<dbReference type="PANTHER" id="PTHR48081">
    <property type="entry name" value="AB HYDROLASE SUPERFAMILY PROTEIN C4A8.06C"/>
    <property type="match status" value="1"/>
</dbReference>
<keyword evidence="2 3" id="KW-0823">Tryptophan catabolism</keyword>
<dbReference type="InterPro" id="IPR013094">
    <property type="entry name" value="AB_hydrolase_3"/>
</dbReference>
<comment type="subunit">
    <text evidence="3">Homodimer.</text>
</comment>
<comment type="similarity">
    <text evidence="3">Belongs to the kynurenine formamidase family.</text>
</comment>
<keyword evidence="1 3" id="KW-0378">Hydrolase</keyword>
<protein>
    <recommendedName>
        <fullName evidence="3">Kynurenine formamidase</fullName>
        <shortName evidence="3">KFA</shortName>
        <shortName evidence="3">KFase</shortName>
        <ecNumber evidence="3">3.5.1.9</ecNumber>
    </recommendedName>
    <alternativeName>
        <fullName evidence="3">Arylformamidase</fullName>
    </alternativeName>
    <alternativeName>
        <fullName evidence="3">N-formylkynurenine formamidase</fullName>
        <shortName evidence="3">FKF</shortName>
    </alternativeName>
</protein>
<evidence type="ECO:0000313" key="6">
    <source>
        <dbReference type="Proteomes" id="UP000326924"/>
    </source>
</evidence>
<evidence type="ECO:0000313" key="5">
    <source>
        <dbReference type="EMBL" id="KAA8909199.1"/>
    </source>
</evidence>
<dbReference type="EMBL" id="VXIS01000060">
    <property type="protein sequence ID" value="KAA8909199.1"/>
    <property type="molecule type" value="Genomic_DNA"/>
</dbReference>
<comment type="catalytic activity">
    <reaction evidence="3">
        <text>N-formyl-L-kynurenine + H2O = L-kynurenine + formate + H(+)</text>
        <dbReference type="Rhea" id="RHEA:13009"/>
        <dbReference type="ChEBI" id="CHEBI:15377"/>
        <dbReference type="ChEBI" id="CHEBI:15378"/>
        <dbReference type="ChEBI" id="CHEBI:15740"/>
        <dbReference type="ChEBI" id="CHEBI:57959"/>
        <dbReference type="ChEBI" id="CHEBI:58629"/>
        <dbReference type="EC" id="3.5.1.9"/>
    </reaction>
</comment>
<dbReference type="GO" id="GO:0019441">
    <property type="term" value="P:L-tryptophan catabolic process to kynurenine"/>
    <property type="evidence" value="ECO:0007669"/>
    <property type="project" value="UniProtKB-UniRule"/>
</dbReference>
<dbReference type="InterPro" id="IPR027519">
    <property type="entry name" value="KFase_ver/fungi-typ"/>
</dbReference>
<comment type="pathway">
    <text evidence="3">Amino-acid degradation; L-tryptophan degradation via kynurenine pathway; L-kynurenine from L-tryptophan: step 2/2.</text>
</comment>
<feature type="domain" description="Alpha/beta hydrolase fold-3" evidence="4">
    <location>
        <begin position="42"/>
        <end position="158"/>
    </location>
</feature>
<dbReference type="GO" id="GO:0004061">
    <property type="term" value="F:arylformamidase activity"/>
    <property type="evidence" value="ECO:0007669"/>
    <property type="project" value="UniProtKB-UniRule"/>
</dbReference>
<keyword evidence="6" id="KW-1185">Reference proteome</keyword>
<dbReference type="SUPFAM" id="SSF53474">
    <property type="entry name" value="alpha/beta-Hydrolases"/>
    <property type="match status" value="1"/>
</dbReference>